<keyword evidence="2" id="KW-0489">Methyltransferase</keyword>
<dbReference type="AlphaFoldDB" id="A0A1I1R916"/>
<dbReference type="InterPro" id="IPR013216">
    <property type="entry name" value="Methyltransf_11"/>
</dbReference>
<organism evidence="2 3">
    <name type="scientific">Tropicimonas isoalkanivorans</name>
    <dbReference type="NCBI Taxonomy" id="441112"/>
    <lineage>
        <taxon>Bacteria</taxon>
        <taxon>Pseudomonadati</taxon>
        <taxon>Pseudomonadota</taxon>
        <taxon>Alphaproteobacteria</taxon>
        <taxon>Rhodobacterales</taxon>
        <taxon>Roseobacteraceae</taxon>
        <taxon>Tropicimonas</taxon>
    </lineage>
</organism>
<keyword evidence="2" id="KW-0808">Transferase</keyword>
<feature type="domain" description="Methyltransferase type 11" evidence="1">
    <location>
        <begin position="144"/>
        <end position="212"/>
    </location>
</feature>
<evidence type="ECO:0000313" key="3">
    <source>
        <dbReference type="Proteomes" id="UP000198728"/>
    </source>
</evidence>
<proteinExistence type="predicted"/>
<sequence length="309" mass="35270">MNVAIKPLAKGIGSMVLPSWRSTHQQAGSITARHCYNLYFRHLGYLQPFLTSGPPPVMFELGPGSSLGVGIAAILTGVEEYFALDLQVHRDVTRDQTILQQLAEMLKTKAPFSTHDEWGNHLFPPIPPLPVWPNIEGHLTRTLDPDFIERIHEDLEDETQGKLRFLAPYDQKMDTIREAADWVMSQSVLEHVDRLNETYKAMAAWLKPGGHMTHLIDFSSHTLTKAWNGHWAVGDATWSLVRGKRPYLINRVSRSGHLDLMRKYGMEIVKEVKFTRNDGLDREQFRPAFRNMPEEDARTAMSFVIARKM</sequence>
<dbReference type="Gene3D" id="3.40.50.150">
    <property type="entry name" value="Vaccinia Virus protein VP39"/>
    <property type="match status" value="1"/>
</dbReference>
<protein>
    <submittedName>
        <fullName evidence="2">Methyltransferase domain-containing protein</fullName>
    </submittedName>
</protein>
<keyword evidence="3" id="KW-1185">Reference proteome</keyword>
<dbReference type="Pfam" id="PF08241">
    <property type="entry name" value="Methyltransf_11"/>
    <property type="match status" value="1"/>
</dbReference>
<dbReference type="EMBL" id="FOLG01000025">
    <property type="protein sequence ID" value="SFD26820.1"/>
    <property type="molecule type" value="Genomic_DNA"/>
</dbReference>
<gene>
    <name evidence="2" type="ORF">SAMN04488094_1252</name>
</gene>
<reference evidence="2 3" key="1">
    <citation type="submission" date="2016-10" db="EMBL/GenBank/DDBJ databases">
        <authorList>
            <person name="de Groot N.N."/>
        </authorList>
    </citation>
    <scope>NUCLEOTIDE SEQUENCE [LARGE SCALE GENOMIC DNA]</scope>
    <source>
        <strain evidence="2 3">DSM 19548</strain>
    </source>
</reference>
<accession>A0A1I1R916</accession>
<dbReference type="InterPro" id="IPR029063">
    <property type="entry name" value="SAM-dependent_MTases_sf"/>
</dbReference>
<dbReference type="GO" id="GO:0032259">
    <property type="term" value="P:methylation"/>
    <property type="evidence" value="ECO:0007669"/>
    <property type="project" value="UniProtKB-KW"/>
</dbReference>
<evidence type="ECO:0000259" key="1">
    <source>
        <dbReference type="Pfam" id="PF08241"/>
    </source>
</evidence>
<dbReference type="STRING" id="441112.SAMN04488094_1252"/>
<evidence type="ECO:0000313" key="2">
    <source>
        <dbReference type="EMBL" id="SFD26820.1"/>
    </source>
</evidence>
<dbReference type="RefSeq" id="WP_093362924.1">
    <property type="nucleotide sequence ID" value="NZ_FOLG01000025.1"/>
</dbReference>
<dbReference type="Proteomes" id="UP000198728">
    <property type="component" value="Unassembled WGS sequence"/>
</dbReference>
<name>A0A1I1R916_9RHOB</name>
<dbReference type="SUPFAM" id="SSF53335">
    <property type="entry name" value="S-adenosyl-L-methionine-dependent methyltransferases"/>
    <property type="match status" value="1"/>
</dbReference>
<dbReference type="GO" id="GO:0008757">
    <property type="term" value="F:S-adenosylmethionine-dependent methyltransferase activity"/>
    <property type="evidence" value="ECO:0007669"/>
    <property type="project" value="InterPro"/>
</dbReference>